<comment type="caution">
    <text evidence="1">The sequence shown here is derived from an EMBL/GenBank/DDBJ whole genome shotgun (WGS) entry which is preliminary data.</text>
</comment>
<accession>A0A918CEA7</accession>
<organism evidence="1 2">
    <name type="scientific">Deinococcus ruber</name>
    <dbReference type="NCBI Taxonomy" id="1848197"/>
    <lineage>
        <taxon>Bacteria</taxon>
        <taxon>Thermotogati</taxon>
        <taxon>Deinococcota</taxon>
        <taxon>Deinococci</taxon>
        <taxon>Deinococcales</taxon>
        <taxon>Deinococcaceae</taxon>
        <taxon>Deinococcus</taxon>
    </lineage>
</organism>
<dbReference type="RefSeq" id="WP_189091506.1">
    <property type="nucleotide sequence ID" value="NZ_BMQL01000019.1"/>
</dbReference>
<evidence type="ECO:0000313" key="2">
    <source>
        <dbReference type="Proteomes" id="UP000603865"/>
    </source>
</evidence>
<dbReference type="AlphaFoldDB" id="A0A918CEA7"/>
<proteinExistence type="predicted"/>
<protein>
    <submittedName>
        <fullName evidence="1">Uncharacterized protein</fullName>
    </submittedName>
</protein>
<evidence type="ECO:0000313" key="1">
    <source>
        <dbReference type="EMBL" id="GGR16809.1"/>
    </source>
</evidence>
<reference evidence="1" key="1">
    <citation type="journal article" date="2014" name="Int. J. Syst. Evol. Microbiol.">
        <title>Complete genome sequence of Corynebacterium casei LMG S-19264T (=DSM 44701T), isolated from a smear-ripened cheese.</title>
        <authorList>
            <consortium name="US DOE Joint Genome Institute (JGI-PGF)"/>
            <person name="Walter F."/>
            <person name="Albersmeier A."/>
            <person name="Kalinowski J."/>
            <person name="Ruckert C."/>
        </authorList>
    </citation>
    <scope>NUCLEOTIDE SEQUENCE</scope>
    <source>
        <strain evidence="1">JCM 31311</strain>
    </source>
</reference>
<keyword evidence="2" id="KW-1185">Reference proteome</keyword>
<sequence length="55" mass="6581">MLWYGVTKQRFGSLVELLDQPLCDIAFQVALWTFAQGRESFRDAYETMQRDHQQR</sequence>
<gene>
    <name evidence="1" type="ORF">GCM10008957_31810</name>
</gene>
<dbReference type="Proteomes" id="UP000603865">
    <property type="component" value="Unassembled WGS sequence"/>
</dbReference>
<reference evidence="1" key="2">
    <citation type="submission" date="2020-09" db="EMBL/GenBank/DDBJ databases">
        <authorList>
            <person name="Sun Q."/>
            <person name="Ohkuma M."/>
        </authorList>
    </citation>
    <scope>NUCLEOTIDE SEQUENCE</scope>
    <source>
        <strain evidence="1">JCM 31311</strain>
    </source>
</reference>
<dbReference type="EMBL" id="BMQL01000019">
    <property type="protein sequence ID" value="GGR16809.1"/>
    <property type="molecule type" value="Genomic_DNA"/>
</dbReference>
<name>A0A918CEA7_9DEIO</name>